<evidence type="ECO:0000313" key="1">
    <source>
        <dbReference type="EMBL" id="CKB07662.1"/>
    </source>
</evidence>
<proteinExistence type="predicted"/>
<evidence type="ECO:0000313" key="2">
    <source>
        <dbReference type="Proteomes" id="UP000041827"/>
    </source>
</evidence>
<organism evidence="1 2">
    <name type="scientific">Streptococcus pseudopneumoniae</name>
    <dbReference type="NCBI Taxonomy" id="257758"/>
    <lineage>
        <taxon>Bacteria</taxon>
        <taxon>Bacillati</taxon>
        <taxon>Bacillota</taxon>
        <taxon>Bacilli</taxon>
        <taxon>Lactobacillales</taxon>
        <taxon>Streptococcaceae</taxon>
        <taxon>Streptococcus</taxon>
    </lineage>
</organism>
<dbReference type="EMBL" id="CMJT01000014">
    <property type="protein sequence ID" value="CKB07662.1"/>
    <property type="molecule type" value="Genomic_DNA"/>
</dbReference>
<sequence length="49" mass="6014">MTNYDRAKRFYSRATYALSDFLHGRIDEQDFRKQWQRLADKAVNEMKKN</sequence>
<reference evidence="2" key="1">
    <citation type="submission" date="2015-03" db="EMBL/GenBank/DDBJ databases">
        <authorList>
            <consortium name="Pathogen Informatics"/>
        </authorList>
    </citation>
    <scope>NUCLEOTIDE SEQUENCE [LARGE SCALE GENOMIC DNA]</scope>
    <source>
        <strain evidence="2">SMRU2248</strain>
    </source>
</reference>
<dbReference type="AlphaFoldDB" id="A0A0T8UBK3"/>
<accession>A0A0T8UBK3</accession>
<gene>
    <name evidence="1" type="ORF">ERS021757_01510</name>
</gene>
<dbReference type="Proteomes" id="UP000041827">
    <property type="component" value="Unassembled WGS sequence"/>
</dbReference>
<protein>
    <submittedName>
        <fullName evidence="1">Uncharacterized protein</fullName>
    </submittedName>
</protein>
<dbReference type="RefSeq" id="WP_172935195.1">
    <property type="nucleotide sequence ID" value="NZ_CMJT01000014.1"/>
</dbReference>
<name>A0A0T8UBK3_9STRE</name>